<protein>
    <submittedName>
        <fullName evidence="2">(California timema) hypothetical protein</fullName>
    </submittedName>
</protein>
<feature type="region of interest" description="Disordered" evidence="1">
    <location>
        <begin position="95"/>
        <end position="277"/>
    </location>
</feature>
<reference evidence="2" key="1">
    <citation type="submission" date="2020-11" db="EMBL/GenBank/DDBJ databases">
        <authorList>
            <person name="Tran Van P."/>
        </authorList>
    </citation>
    <scope>NUCLEOTIDE SEQUENCE</scope>
</reference>
<dbReference type="EMBL" id="OE188449">
    <property type="protein sequence ID" value="CAD7578717.1"/>
    <property type="molecule type" value="Genomic_DNA"/>
</dbReference>
<accession>A0A7R9JGB2</accession>
<evidence type="ECO:0000313" key="2">
    <source>
        <dbReference type="EMBL" id="CAD7578717.1"/>
    </source>
</evidence>
<evidence type="ECO:0000256" key="1">
    <source>
        <dbReference type="SAM" id="MobiDB-lite"/>
    </source>
</evidence>
<gene>
    <name evidence="2" type="ORF">TCMB3V08_LOCUS11254</name>
</gene>
<proteinExistence type="predicted"/>
<sequence length="552" mass="62061">MRVTNKQGYSRNVTEWRRKLSRVEGVEYEDNQLRGYSRNVTEWRRKLSRVDRDDCMAARTRDAIEHSSNWSLVGSQHQGNTCARDYLDLFTSVDNKGRGRSVENSRKVDKGDSLFESESRSADDSREVETKEDSREAKTGEDSREAKTGEDSSEAKTGEDSREAKTREDSREAKTREVETKEDSREAKTGEDSREAKTREDSREAKTGEDSREAKTGQDSREAKTGEDSREAKTGEDSREAKTGEDSRDAKTGENSREAKTGEDSREAKTEEDSTEARTRAIIRGFKTIFNAHHADKEALVIVKGDNVRVVLDMSENQWCQLKLLAKQTGELVYLRRSVAEKPPSVHPTEIRTSISPSSAVELNTTSALANYAIEAVESERVKLGCPVESERVKLGCPVESERVKLGCPVESERVKLGCPVESERVKLGCPVESERVKLGWPVESERVKLGCPGAVEDSVWLLWNVLSVLFQPPDSTCRAQFVFWLYCKVVVANQMKLLHIQARKYPATPTDSTENIPVLCCVDIKEDRPRILDSFPPQELDAIYGYQGGQT</sequence>
<name>A0A7R9JGB2_TIMCA</name>
<organism evidence="2">
    <name type="scientific">Timema californicum</name>
    <name type="common">California timema</name>
    <name type="synonym">Walking stick</name>
    <dbReference type="NCBI Taxonomy" id="61474"/>
    <lineage>
        <taxon>Eukaryota</taxon>
        <taxon>Metazoa</taxon>
        <taxon>Ecdysozoa</taxon>
        <taxon>Arthropoda</taxon>
        <taxon>Hexapoda</taxon>
        <taxon>Insecta</taxon>
        <taxon>Pterygota</taxon>
        <taxon>Neoptera</taxon>
        <taxon>Polyneoptera</taxon>
        <taxon>Phasmatodea</taxon>
        <taxon>Timematodea</taxon>
        <taxon>Timematoidea</taxon>
        <taxon>Timematidae</taxon>
        <taxon>Timema</taxon>
    </lineage>
</organism>
<dbReference type="AlphaFoldDB" id="A0A7R9JGB2"/>